<feature type="compositionally biased region" description="Pro residues" evidence="1">
    <location>
        <begin position="177"/>
        <end position="192"/>
    </location>
</feature>
<keyword evidence="3" id="KW-1185">Reference proteome</keyword>
<feature type="compositionally biased region" description="Acidic residues" evidence="1">
    <location>
        <begin position="200"/>
        <end position="209"/>
    </location>
</feature>
<sequence length="209" mass="22730">MDPEKWLADFEQRIEDMRTKSAELEEGIANSSVTVSSPDGSVRVTVAPNGSLQSLDLGHRACDLGPGRLTELIMQSVRKAQAQAAHKVAEVFAPLGGGTEAMQLFNQFLPQPPEDDDPAATDAQHYLPAEPDRSQPAQAPYQQQPHHPQQPYQPQPPYPPVRPPLPPQAPTTGPAPTGRPFPPGQGTPPPARPRPRPQSDDDDDDVELW</sequence>
<feature type="compositionally biased region" description="Low complexity" evidence="1">
    <location>
        <begin position="135"/>
        <end position="150"/>
    </location>
</feature>
<name>A0AAE3KDG2_9PSEU</name>
<evidence type="ECO:0000313" key="2">
    <source>
        <dbReference type="EMBL" id="MCP2164031.1"/>
    </source>
</evidence>
<dbReference type="InterPro" id="IPR036894">
    <property type="entry name" value="YbaB-like_sf"/>
</dbReference>
<dbReference type="InterPro" id="IPR004401">
    <property type="entry name" value="YbaB/EbfC"/>
</dbReference>
<dbReference type="Proteomes" id="UP001206128">
    <property type="component" value="Unassembled WGS sequence"/>
</dbReference>
<dbReference type="Gene3D" id="3.30.1310.10">
    <property type="entry name" value="Nucleoid-associated protein YbaB-like domain"/>
    <property type="match status" value="1"/>
</dbReference>
<feature type="region of interest" description="Disordered" evidence="1">
    <location>
        <begin position="108"/>
        <end position="209"/>
    </location>
</feature>
<feature type="compositionally biased region" description="Pro residues" evidence="1">
    <location>
        <begin position="151"/>
        <end position="169"/>
    </location>
</feature>
<accession>A0AAE3KDG2</accession>
<dbReference type="EMBL" id="JAMTCK010000002">
    <property type="protein sequence ID" value="MCP2164031.1"/>
    <property type="molecule type" value="Genomic_DNA"/>
</dbReference>
<reference evidence="2" key="1">
    <citation type="submission" date="2022-06" db="EMBL/GenBank/DDBJ databases">
        <title>Genomic Encyclopedia of Archaeal and Bacterial Type Strains, Phase II (KMG-II): from individual species to whole genera.</title>
        <authorList>
            <person name="Goeker M."/>
        </authorList>
    </citation>
    <scope>NUCLEOTIDE SEQUENCE</scope>
    <source>
        <strain evidence="2">DSM 43935</strain>
    </source>
</reference>
<organism evidence="2 3">
    <name type="scientific">Goodfellowiella coeruleoviolacea</name>
    <dbReference type="NCBI Taxonomy" id="334858"/>
    <lineage>
        <taxon>Bacteria</taxon>
        <taxon>Bacillati</taxon>
        <taxon>Actinomycetota</taxon>
        <taxon>Actinomycetes</taxon>
        <taxon>Pseudonocardiales</taxon>
        <taxon>Pseudonocardiaceae</taxon>
        <taxon>Goodfellowiella</taxon>
    </lineage>
</organism>
<protein>
    <submittedName>
        <fullName evidence="2">YbaB/EbfC DNA-binding family protein</fullName>
    </submittedName>
</protein>
<proteinExistence type="predicted"/>
<keyword evidence="2" id="KW-0238">DNA-binding</keyword>
<dbReference type="Pfam" id="PF02575">
    <property type="entry name" value="YbaB_DNA_bd"/>
    <property type="match status" value="1"/>
</dbReference>
<dbReference type="AlphaFoldDB" id="A0AAE3KDG2"/>
<gene>
    <name evidence="2" type="ORF">LX83_000871</name>
</gene>
<dbReference type="SUPFAM" id="SSF82607">
    <property type="entry name" value="YbaB-like"/>
    <property type="match status" value="1"/>
</dbReference>
<dbReference type="RefSeq" id="WP_253767296.1">
    <property type="nucleotide sequence ID" value="NZ_JAMTCK010000002.1"/>
</dbReference>
<dbReference type="GO" id="GO:0003677">
    <property type="term" value="F:DNA binding"/>
    <property type="evidence" value="ECO:0007669"/>
    <property type="project" value="UniProtKB-KW"/>
</dbReference>
<comment type="caution">
    <text evidence="2">The sequence shown here is derived from an EMBL/GenBank/DDBJ whole genome shotgun (WGS) entry which is preliminary data.</text>
</comment>
<evidence type="ECO:0000256" key="1">
    <source>
        <dbReference type="SAM" id="MobiDB-lite"/>
    </source>
</evidence>
<evidence type="ECO:0000313" key="3">
    <source>
        <dbReference type="Proteomes" id="UP001206128"/>
    </source>
</evidence>